<protein>
    <submittedName>
        <fullName evidence="1">Uncharacterized protein</fullName>
    </submittedName>
</protein>
<comment type="caution">
    <text evidence="1">The sequence shown here is derived from an EMBL/GenBank/DDBJ whole genome shotgun (WGS) entry which is preliminary data.</text>
</comment>
<reference evidence="1 2" key="1">
    <citation type="submission" date="2021-05" db="EMBL/GenBank/DDBJ databases">
        <title>Description of Cellulomonas sp. DKR-3 sp. nov.</title>
        <authorList>
            <person name="Dahal R.H."/>
            <person name="Chaudhary D.K."/>
        </authorList>
    </citation>
    <scope>NUCLEOTIDE SEQUENCE [LARGE SCALE GENOMIC DNA]</scope>
    <source>
        <strain evidence="1 2">DKR-3</strain>
    </source>
</reference>
<name>A0ABS5U122_9CELL</name>
<evidence type="ECO:0000313" key="1">
    <source>
        <dbReference type="EMBL" id="MBT0995046.1"/>
    </source>
</evidence>
<dbReference type="EMBL" id="JAHBOH010000001">
    <property type="protein sequence ID" value="MBT0995046.1"/>
    <property type="molecule type" value="Genomic_DNA"/>
</dbReference>
<keyword evidence="2" id="KW-1185">Reference proteome</keyword>
<evidence type="ECO:0000313" key="2">
    <source>
        <dbReference type="Proteomes" id="UP000722125"/>
    </source>
</evidence>
<proteinExistence type="predicted"/>
<sequence length="137" mass="14771">MAKPVQTRASVSIGSGLGEARMLELAEKASTNVDDAAGRIRLETRGPHATSFSVRDHVEGREVMRFDVVTDRSIGRTTARTAITSFQVKEGGVAALVPMAKKKLIGFSAYEAFLDWYVSAVVAEDRDAIVTLVDGKD</sequence>
<gene>
    <name evidence="1" type="ORF">KIN34_12220</name>
</gene>
<dbReference type="RefSeq" id="WP_214350897.1">
    <property type="nucleotide sequence ID" value="NZ_JAHBOH010000001.1"/>
</dbReference>
<dbReference type="Proteomes" id="UP000722125">
    <property type="component" value="Unassembled WGS sequence"/>
</dbReference>
<accession>A0ABS5U122</accession>
<organism evidence="1 2">
    <name type="scientific">Cellulomonas fulva</name>
    <dbReference type="NCBI Taxonomy" id="2835530"/>
    <lineage>
        <taxon>Bacteria</taxon>
        <taxon>Bacillati</taxon>
        <taxon>Actinomycetota</taxon>
        <taxon>Actinomycetes</taxon>
        <taxon>Micrococcales</taxon>
        <taxon>Cellulomonadaceae</taxon>
        <taxon>Cellulomonas</taxon>
    </lineage>
</organism>